<dbReference type="PRINTS" id="PR00783">
    <property type="entry name" value="MINTRINSICP"/>
</dbReference>
<evidence type="ECO:0000256" key="4">
    <source>
        <dbReference type="ARBA" id="ARBA00022692"/>
    </source>
</evidence>
<reference evidence="9" key="1">
    <citation type="submission" date="2022-10" db="EMBL/GenBank/DDBJ databases">
        <title>Description of Fervidibacillus gen. nov. in the family Fervidibacillaceae fam. nov. with two species, Fervidibacillus albus sp. nov., and Fervidibacillus halotolerans sp. nov., isolated from tidal flat sediments.</title>
        <authorList>
            <person name="Kwon K.K."/>
            <person name="Yang S.-H."/>
        </authorList>
    </citation>
    <scope>NUCLEOTIDE SEQUENCE</scope>
    <source>
        <strain evidence="9">JCM 19140</strain>
    </source>
</reference>
<proteinExistence type="inferred from homology"/>
<dbReference type="NCBIfam" id="TIGR00861">
    <property type="entry name" value="MIP"/>
    <property type="match status" value="1"/>
</dbReference>
<evidence type="ECO:0000256" key="7">
    <source>
        <dbReference type="RuleBase" id="RU000477"/>
    </source>
</evidence>
<dbReference type="InterPro" id="IPR022357">
    <property type="entry name" value="MIP_CS"/>
</dbReference>
<sequence>MTDFLAELIGTFIVVLIGIGVAGGVILRGTKANGSGWLTISIGWGLAYMVGTYTVFAYSGAHLNPALTLGLAIIGQFSWSEVFVYISGQLLGAIFGAVVVYLFYLPHWKVTPEGSRKLNVFVTSPALRNTPANLLSELVGTFLFVLGILTIRTNSFSDGLHPIIIGLIVMAIGMSIGGTTGFAINPARDLGARIAHYLLPINKKGSSEWGYSWIPVLGPIIGGIYGALFYQSLFLGVFSSSFWIGSIVVFCIGIWAFLHDKMATQSVRN</sequence>
<keyword evidence="5 8" id="KW-1133">Transmembrane helix</keyword>
<keyword evidence="3 7" id="KW-0813">Transport</keyword>
<dbReference type="PROSITE" id="PS00221">
    <property type="entry name" value="MIP"/>
    <property type="match status" value="1"/>
</dbReference>
<feature type="transmembrane region" description="Helical" evidence="8">
    <location>
        <begin position="39"/>
        <end position="62"/>
    </location>
</feature>
<dbReference type="InterPro" id="IPR000425">
    <property type="entry name" value="MIP"/>
</dbReference>
<feature type="transmembrane region" description="Helical" evidence="8">
    <location>
        <begin position="134"/>
        <end position="151"/>
    </location>
</feature>
<evidence type="ECO:0000256" key="6">
    <source>
        <dbReference type="ARBA" id="ARBA00023136"/>
    </source>
</evidence>
<dbReference type="Proteomes" id="UP001209318">
    <property type="component" value="Unassembled WGS sequence"/>
</dbReference>
<evidence type="ECO:0000256" key="8">
    <source>
        <dbReference type="SAM" id="Phobius"/>
    </source>
</evidence>
<dbReference type="InterPro" id="IPR023271">
    <property type="entry name" value="Aquaporin-like"/>
</dbReference>
<evidence type="ECO:0000256" key="5">
    <source>
        <dbReference type="ARBA" id="ARBA00022989"/>
    </source>
</evidence>
<feature type="transmembrane region" description="Helical" evidence="8">
    <location>
        <begin position="163"/>
        <end position="184"/>
    </location>
</feature>
<feature type="transmembrane region" description="Helical" evidence="8">
    <location>
        <begin position="234"/>
        <end position="258"/>
    </location>
</feature>
<keyword evidence="10" id="KW-1185">Reference proteome</keyword>
<evidence type="ECO:0000256" key="1">
    <source>
        <dbReference type="ARBA" id="ARBA00004141"/>
    </source>
</evidence>
<comment type="similarity">
    <text evidence="2 7">Belongs to the MIP/aquaporin (TC 1.A.8) family.</text>
</comment>
<dbReference type="AlphaFoldDB" id="A0AAE3ITM0"/>
<evidence type="ECO:0000256" key="3">
    <source>
        <dbReference type="ARBA" id="ARBA00022448"/>
    </source>
</evidence>
<feature type="transmembrane region" description="Helical" evidence="8">
    <location>
        <begin position="209"/>
        <end position="228"/>
    </location>
</feature>
<keyword evidence="4 7" id="KW-0812">Transmembrane</keyword>
<dbReference type="RefSeq" id="WP_263073507.1">
    <property type="nucleotide sequence ID" value="NZ_JAOUSF010000003.1"/>
</dbReference>
<dbReference type="Pfam" id="PF00230">
    <property type="entry name" value="MIP"/>
    <property type="match status" value="1"/>
</dbReference>
<dbReference type="InterPro" id="IPR050363">
    <property type="entry name" value="MIP/Aquaporin"/>
</dbReference>
<dbReference type="PANTHER" id="PTHR43829">
    <property type="entry name" value="AQUAPORIN OR AQUAGLYCEROPORIN RELATED"/>
    <property type="match status" value="1"/>
</dbReference>
<dbReference type="Gene3D" id="1.20.1080.10">
    <property type="entry name" value="Glycerol uptake facilitator protein"/>
    <property type="match status" value="1"/>
</dbReference>
<accession>A0AAE3ITM0</accession>
<organism evidence="9 10">
    <name type="scientific">Perspicuibacillus lycopersici</name>
    <dbReference type="NCBI Taxonomy" id="1325689"/>
    <lineage>
        <taxon>Bacteria</taxon>
        <taxon>Bacillati</taxon>
        <taxon>Bacillota</taxon>
        <taxon>Bacilli</taxon>
        <taxon>Bacillales</taxon>
        <taxon>Bacillaceae</taxon>
        <taxon>Perspicuibacillus</taxon>
    </lineage>
</organism>
<dbReference type="GO" id="GO:0005886">
    <property type="term" value="C:plasma membrane"/>
    <property type="evidence" value="ECO:0007669"/>
    <property type="project" value="TreeGrafter"/>
</dbReference>
<feature type="transmembrane region" description="Helical" evidence="8">
    <location>
        <begin position="82"/>
        <end position="104"/>
    </location>
</feature>
<dbReference type="GO" id="GO:0015254">
    <property type="term" value="F:glycerol channel activity"/>
    <property type="evidence" value="ECO:0007669"/>
    <property type="project" value="TreeGrafter"/>
</dbReference>
<protein>
    <submittedName>
        <fullName evidence="9">Aquaporin family protein</fullName>
    </submittedName>
</protein>
<name>A0AAE3ITM0_9BACI</name>
<evidence type="ECO:0000256" key="2">
    <source>
        <dbReference type="ARBA" id="ARBA00006175"/>
    </source>
</evidence>
<evidence type="ECO:0000313" key="10">
    <source>
        <dbReference type="Proteomes" id="UP001209318"/>
    </source>
</evidence>
<feature type="transmembrane region" description="Helical" evidence="8">
    <location>
        <begin position="6"/>
        <end position="27"/>
    </location>
</feature>
<gene>
    <name evidence="9" type="ORF">OEV98_11905</name>
</gene>
<dbReference type="SUPFAM" id="SSF81338">
    <property type="entry name" value="Aquaporin-like"/>
    <property type="match status" value="1"/>
</dbReference>
<comment type="subcellular location">
    <subcellularLocation>
        <location evidence="1">Membrane</location>
        <topology evidence="1">Multi-pass membrane protein</topology>
    </subcellularLocation>
</comment>
<dbReference type="PANTHER" id="PTHR43829:SF9">
    <property type="entry name" value="AQUAPORIN-9"/>
    <property type="match status" value="1"/>
</dbReference>
<evidence type="ECO:0000313" key="9">
    <source>
        <dbReference type="EMBL" id="MCU9614266.1"/>
    </source>
</evidence>
<dbReference type="EMBL" id="JAOUSF010000003">
    <property type="protein sequence ID" value="MCU9614266.1"/>
    <property type="molecule type" value="Genomic_DNA"/>
</dbReference>
<keyword evidence="6 8" id="KW-0472">Membrane</keyword>
<comment type="caution">
    <text evidence="9">The sequence shown here is derived from an EMBL/GenBank/DDBJ whole genome shotgun (WGS) entry which is preliminary data.</text>
</comment>